<keyword evidence="2" id="KW-0645">Protease</keyword>
<evidence type="ECO:0000256" key="2">
    <source>
        <dbReference type="ARBA" id="ARBA00022670"/>
    </source>
</evidence>
<evidence type="ECO:0000256" key="1">
    <source>
        <dbReference type="ARBA" id="ARBA00005234"/>
    </source>
</evidence>
<dbReference type="GO" id="GO:0019783">
    <property type="term" value="F:ubiquitin-like protein peptidase activity"/>
    <property type="evidence" value="ECO:0007669"/>
    <property type="project" value="UniProtKB-ARBA"/>
</dbReference>
<feature type="compositionally biased region" description="Acidic residues" evidence="4">
    <location>
        <begin position="482"/>
        <end position="491"/>
    </location>
</feature>
<reference evidence="6" key="1">
    <citation type="submission" date="2023-03" db="EMBL/GenBank/DDBJ databases">
        <title>Massive genome expansion in bonnet fungi (Mycena s.s.) driven by repeated elements and novel gene families across ecological guilds.</title>
        <authorList>
            <consortium name="Lawrence Berkeley National Laboratory"/>
            <person name="Harder C.B."/>
            <person name="Miyauchi S."/>
            <person name="Viragh M."/>
            <person name="Kuo A."/>
            <person name="Thoen E."/>
            <person name="Andreopoulos B."/>
            <person name="Lu D."/>
            <person name="Skrede I."/>
            <person name="Drula E."/>
            <person name="Henrissat B."/>
            <person name="Morin E."/>
            <person name="Kohler A."/>
            <person name="Barry K."/>
            <person name="LaButti K."/>
            <person name="Morin E."/>
            <person name="Salamov A."/>
            <person name="Lipzen A."/>
            <person name="Mereny Z."/>
            <person name="Hegedus B."/>
            <person name="Baldrian P."/>
            <person name="Stursova M."/>
            <person name="Weitz H."/>
            <person name="Taylor A."/>
            <person name="Grigoriev I.V."/>
            <person name="Nagy L.G."/>
            <person name="Martin F."/>
            <person name="Kauserud H."/>
        </authorList>
    </citation>
    <scope>NUCLEOTIDE SEQUENCE</scope>
    <source>
        <strain evidence="6">9144</strain>
    </source>
</reference>
<evidence type="ECO:0000259" key="5">
    <source>
        <dbReference type="PROSITE" id="PS50600"/>
    </source>
</evidence>
<dbReference type="Proteomes" id="UP001219525">
    <property type="component" value="Unassembled WGS sequence"/>
</dbReference>
<feature type="compositionally biased region" description="Basic and acidic residues" evidence="4">
    <location>
        <begin position="462"/>
        <end position="481"/>
    </location>
</feature>
<feature type="region of interest" description="Disordered" evidence="4">
    <location>
        <begin position="1627"/>
        <end position="1648"/>
    </location>
</feature>
<dbReference type="Gene3D" id="3.40.395.10">
    <property type="entry name" value="Adenoviral Proteinase, Chain A"/>
    <property type="match status" value="1"/>
</dbReference>
<accession>A0AAD6UNI9</accession>
<evidence type="ECO:0000313" key="7">
    <source>
        <dbReference type="EMBL" id="KAJ7200224.1"/>
    </source>
</evidence>
<keyword evidence="9" id="KW-1185">Reference proteome</keyword>
<dbReference type="InterPro" id="IPR003653">
    <property type="entry name" value="Peptidase_C48_C"/>
</dbReference>
<feature type="region of interest" description="Disordered" evidence="4">
    <location>
        <begin position="1561"/>
        <end position="1603"/>
    </location>
</feature>
<dbReference type="InterPro" id="IPR038765">
    <property type="entry name" value="Papain-like_cys_pep_sf"/>
</dbReference>
<name>A0AAD6UNI9_9AGAR</name>
<evidence type="ECO:0000313" key="6">
    <source>
        <dbReference type="EMBL" id="KAJ7184050.1"/>
    </source>
</evidence>
<dbReference type="SUPFAM" id="SSF54001">
    <property type="entry name" value="Cysteine proteinases"/>
    <property type="match status" value="1"/>
</dbReference>
<gene>
    <name evidence="8" type="ORF">GGX14DRAFT_571110</name>
    <name evidence="6" type="ORF">GGX14DRAFT_581267</name>
    <name evidence="7" type="ORF">GGX14DRAFT_660806</name>
</gene>
<dbReference type="GO" id="GO:0008234">
    <property type="term" value="F:cysteine-type peptidase activity"/>
    <property type="evidence" value="ECO:0007669"/>
    <property type="project" value="InterPro"/>
</dbReference>
<feature type="compositionally biased region" description="Basic and acidic residues" evidence="4">
    <location>
        <begin position="1561"/>
        <end position="1570"/>
    </location>
</feature>
<dbReference type="EMBL" id="JARJCW010000064">
    <property type="protein sequence ID" value="KAJ7200224.1"/>
    <property type="molecule type" value="Genomic_DNA"/>
</dbReference>
<feature type="domain" description="Ubiquitin-like protease family profile" evidence="5">
    <location>
        <begin position="206"/>
        <end position="373"/>
    </location>
</feature>
<protein>
    <recommendedName>
        <fullName evidence="5">Ubiquitin-like protease family profile domain-containing protein</fullName>
    </recommendedName>
</protein>
<sequence>MSDYLVEEEDLQASNPQWNPSEWIGRGRVYRDLPAHVSIEVERARRLPPDIETGLPSPLHSPARFHSERYLPVWNKAYDDAEDIAAVAFHASEPAADIMALGNTPLLSRQTVQRLDREFGQAFLDGKLSIRDSRDKDNIYLWPMWFLDYARRVRTAAMAWHIWNRAVTWMRQTDEEEPEEKIWRERTYSFLASLVGWEGRIGCGLGDLTFERLAEVLGDNWLSDSVVDALAQNIKMRVKERDGVSSEVLLADTIFATCISGGAATNSAHPGNSLVQRYTHLLTSSPSPQSLSFPLHSPPVHWASCRVNLQKAHIQFADSLRKKHPKDLTDNLVEWLQTEVGLKDVRVTDDLPCGRQRDSFNCGIISTNALAHNILGDDLWDPAHARTYRYRAFCTIASMIQSYQENVDKLGSSVPLIALDAPELVPLAPAAVNEIPDAKEQPSNRIGDDDLGPLLKSLEQKIKEQDMVSPRVPEKRKRENSSDSDGDCDDDVPAKKLAKAAHPAPTGSKKKATATKEKAQNSSRTVAHSPPKLLLCTAQPDVDIPYDVQHEIMATLRNGGASSSASHDRVVNILIKWNLYRGNEKRLEKLRKACVAEGDPNPGLDINNPKQIVCSHCGKTVQLQAVYQVERFRKHLNETCKGRKKKPAHTGPGITSFFSKKLAGIPAPPVPSAKPKPTSFVKYCPGLTGAIHPRIDYYIDNCPSTGGGGKLINYYVALLFKKRKITSITDNRLSQEDRALAYNRKALDNEWRIESSPHRPSVVSTSCCIKFTVRSEQELADPKVVCSECHSVYQRHEFRTAINRNRDKSYAQLKYTPKIFNNAIQTRLMAKYKGLEEFLEERSELGIYVRFIRAVAAGQYKDNQVFLGMIQATQMANERRIRGVGMQNFRYPREFSEWGLLIRMSSPRAYRNIAQEFRMESERSIRNRTSKQPRFPLGITSENFEYLDRYCDKHGYPRGYPLCLSVDDTKLFPAMQPLYDGQVKSWFLVGLPGETQLQTATPEDLEKLMDIKHTPAAKVRLWAIQIPFPGIPPLAFAILPIGSKITASELTKYQLRVMFGLAERKFRFISNVADGAAVELNCQEQVAKAGRSIPHKIDPPSEYPNAEAINVPLYAFQENIYINTQDAPHARKTARNNIFSGARGLVLGDFVVHYKQLYDMAMTVADPTLYERDVIRADRQDDNAAHRVFSAATLQGLALNVEENMGLIIFLFVIGDLIDAYESRTMSHAERAKVALRARLFLATWKTFLLKMGYPVQRHYLPPGATKIFHTLVDGLLGLILIHRDHLSSSTVPLLPWKHESMANERIFSALRSIFPEMSLVQVLLALPNIQATMSRAKQALFSAASYKRVANGYTFSDSTDDATINFGNLATFPTDLELTAAYGQAIEENDMLWTLLNVHVGNLVDATAPERFVAPVDTSDDQENHLAEEDSVSEAVIIDLGMRDELQEALDAVQNVTGLLKSDEQEIDACAYAAAALVVDSLSKIDDLPTNEDPALLEQSRQDVARIIKLTPLSVKDLLSGLKTSFGATAPTSYTIPVPPSSSSLLDVTASDLQPLVELRESHQTEHARTGVRNYKPSQSARSETSGATRGSSVDAKKSDQLSDKQLLARRIQAVIRNAEGRKVTTGLNRKARTEDNGQSTDLTADKAGGNAANAAASAQVRAAAAIRRRRNVARTLNCTSLVSEAGIGPMAPLEVNSYVFLVDRDAIVLGRVLTMYTKGGGKAGAHAFVPEVDNIGPISFILAQTYEHAGGRTFRRVHSGTAAMLGISRFAHVPAGSILLRVPDHVNTKNHFMEVSSATTAKFKQLMLEKNQLVWMTTVLNTVQRRGQGNANIVDLEIDDDVDE</sequence>
<evidence type="ECO:0000313" key="9">
    <source>
        <dbReference type="Proteomes" id="UP001219525"/>
    </source>
</evidence>
<proteinExistence type="inferred from homology"/>
<feature type="compositionally biased region" description="Polar residues" evidence="4">
    <location>
        <begin position="1577"/>
        <end position="1593"/>
    </location>
</feature>
<dbReference type="PROSITE" id="PS50600">
    <property type="entry name" value="ULP_PROTEASE"/>
    <property type="match status" value="1"/>
</dbReference>
<evidence type="ECO:0000256" key="4">
    <source>
        <dbReference type="SAM" id="MobiDB-lite"/>
    </source>
</evidence>
<dbReference type="GO" id="GO:0006508">
    <property type="term" value="P:proteolysis"/>
    <property type="evidence" value="ECO:0007669"/>
    <property type="project" value="UniProtKB-KW"/>
</dbReference>
<dbReference type="EMBL" id="JARJCW010000057">
    <property type="protein sequence ID" value="KAJ7201850.1"/>
    <property type="molecule type" value="Genomic_DNA"/>
</dbReference>
<evidence type="ECO:0000313" key="8">
    <source>
        <dbReference type="EMBL" id="KAJ7201850.1"/>
    </source>
</evidence>
<comment type="similarity">
    <text evidence="1">Belongs to the peptidase C48 family.</text>
</comment>
<organism evidence="6 9">
    <name type="scientific">Mycena pura</name>
    <dbReference type="NCBI Taxonomy" id="153505"/>
    <lineage>
        <taxon>Eukaryota</taxon>
        <taxon>Fungi</taxon>
        <taxon>Dikarya</taxon>
        <taxon>Basidiomycota</taxon>
        <taxon>Agaricomycotina</taxon>
        <taxon>Agaricomycetes</taxon>
        <taxon>Agaricomycetidae</taxon>
        <taxon>Agaricales</taxon>
        <taxon>Marasmiineae</taxon>
        <taxon>Mycenaceae</taxon>
        <taxon>Mycena</taxon>
    </lineage>
</organism>
<evidence type="ECO:0000256" key="3">
    <source>
        <dbReference type="ARBA" id="ARBA00022801"/>
    </source>
</evidence>
<dbReference type="Pfam" id="PF02902">
    <property type="entry name" value="Peptidase_C48"/>
    <property type="match status" value="1"/>
</dbReference>
<comment type="caution">
    <text evidence="6">The sequence shown here is derived from an EMBL/GenBank/DDBJ whole genome shotgun (WGS) entry which is preliminary data.</text>
</comment>
<feature type="region of interest" description="Disordered" evidence="4">
    <location>
        <begin position="462"/>
        <end position="531"/>
    </location>
</feature>
<keyword evidence="3" id="KW-0378">Hydrolase</keyword>
<dbReference type="EMBL" id="JARJCW010000231">
    <property type="protein sequence ID" value="KAJ7184050.1"/>
    <property type="molecule type" value="Genomic_DNA"/>
</dbReference>